<dbReference type="Gene3D" id="1.20.58.390">
    <property type="entry name" value="Neurotransmitter-gated ion-channel transmembrane domain"/>
    <property type="match status" value="2"/>
</dbReference>
<feature type="transmembrane region" description="Helical" evidence="15">
    <location>
        <begin position="291"/>
        <end position="314"/>
    </location>
</feature>
<sequence length="471" mass="54137">MHEVPKYDGLPYDDREEKLINKLLDKKKYSPLVRPVREVDDVMNINFTLILSQLISLEEYDQYMTAKVWLAQSWFDERLKWNPADFGGIEKVQLPGEEIWRPELVLYNNADGSYESTFMAMAIVYFNGSVEWTPPAVFHSSCGIRVRHFPFDIQLCPMIFQSWVFSKKEIRLKLTESKYGSLQAIRNDFTESGEWAIIGLPARKTTTDNDKMDKVRFDIVMKRKPLFYTVNLIVPCVLITCLAIFVFVLPSESGEKMSLCISVLLALTVFLLLISKLIPPTSLDVPLIGRFLIFTMVLVTSSIVTSVCVLNIHYRSPQTHDMPKWLRHVFLQVLPKYIFFRRNLNFKIDESNVDNKISWKHPKPRGNSASASPTEGSIRAALMEMSFIGDCVRHHEAAKAVATEWQYVAIVLDRLLLWIFLLVTFFGTVFIFLSPVFYPDIVVCEDGELQKASYLGYTDCAHILVLDEILA</sequence>
<dbReference type="PRINTS" id="PR00254">
    <property type="entry name" value="NICOTINICR"/>
</dbReference>
<evidence type="ECO:0000256" key="13">
    <source>
        <dbReference type="ARBA" id="ARBA00023303"/>
    </source>
</evidence>
<dbReference type="PRINTS" id="PR00252">
    <property type="entry name" value="NRIONCHANNEL"/>
</dbReference>
<evidence type="ECO:0000256" key="15">
    <source>
        <dbReference type="RuleBase" id="RU000687"/>
    </source>
</evidence>
<dbReference type="Gene3D" id="2.70.170.10">
    <property type="entry name" value="Neurotransmitter-gated ion-channel ligand-binding domain"/>
    <property type="match status" value="1"/>
</dbReference>
<dbReference type="FunCoup" id="E4WYS7">
    <property type="interactions" value="1"/>
</dbReference>
<name>E4WYS7_OIKDI</name>
<dbReference type="InterPro" id="IPR006029">
    <property type="entry name" value="Neurotrans-gated_channel_TM"/>
</dbReference>
<dbReference type="Pfam" id="PF02931">
    <property type="entry name" value="Neur_chan_LBD"/>
    <property type="match status" value="1"/>
</dbReference>
<keyword evidence="12" id="KW-1071">Ligand-gated ion channel</keyword>
<dbReference type="InterPro" id="IPR006201">
    <property type="entry name" value="Neur_channel"/>
</dbReference>
<evidence type="ECO:0000259" key="16">
    <source>
        <dbReference type="Pfam" id="PF02931"/>
    </source>
</evidence>
<keyword evidence="3" id="KW-1003">Cell membrane</keyword>
<dbReference type="SUPFAM" id="SSF90112">
    <property type="entry name" value="Neurotransmitter-gated ion-channel transmembrane pore"/>
    <property type="match status" value="1"/>
</dbReference>
<evidence type="ECO:0000256" key="7">
    <source>
        <dbReference type="ARBA" id="ARBA00023065"/>
    </source>
</evidence>
<feature type="transmembrane region" description="Helical" evidence="15">
    <location>
        <begin position="259"/>
        <end position="279"/>
    </location>
</feature>
<evidence type="ECO:0000256" key="12">
    <source>
        <dbReference type="ARBA" id="ARBA00023286"/>
    </source>
</evidence>
<dbReference type="InterPro" id="IPR018000">
    <property type="entry name" value="Neurotransmitter_ion_chnl_CS"/>
</dbReference>
<comment type="subcellular location">
    <subcellularLocation>
        <location evidence="14">Synaptic cell membrane</location>
        <topology evidence="14">Multi-pass membrane protein</topology>
    </subcellularLocation>
</comment>
<organism evidence="18 19">
    <name type="scientific">Oikopleura dioica</name>
    <name type="common">Tunicate</name>
    <dbReference type="NCBI Taxonomy" id="34765"/>
    <lineage>
        <taxon>Eukaryota</taxon>
        <taxon>Metazoa</taxon>
        <taxon>Chordata</taxon>
        <taxon>Tunicata</taxon>
        <taxon>Appendicularia</taxon>
        <taxon>Copelata</taxon>
        <taxon>Oikopleuridae</taxon>
        <taxon>Oikopleura</taxon>
    </lineage>
</organism>
<dbReference type="GO" id="GO:0022848">
    <property type="term" value="F:acetylcholine-gated monoatomic cation-selective channel activity"/>
    <property type="evidence" value="ECO:0007669"/>
    <property type="project" value="InterPro"/>
</dbReference>
<dbReference type="InterPro" id="IPR036734">
    <property type="entry name" value="Neur_chan_lig-bd_sf"/>
</dbReference>
<evidence type="ECO:0000313" key="19">
    <source>
        <dbReference type="Proteomes" id="UP000001307"/>
    </source>
</evidence>
<dbReference type="Pfam" id="PF02932">
    <property type="entry name" value="Neur_chan_memb"/>
    <property type="match status" value="1"/>
</dbReference>
<keyword evidence="6" id="KW-0770">Synapse</keyword>
<dbReference type="FunFam" id="1.20.58.390:FF:000008">
    <property type="entry name" value="Cholinergic receptor nicotinic beta 4 subunit"/>
    <property type="match status" value="1"/>
</dbReference>
<evidence type="ECO:0000256" key="6">
    <source>
        <dbReference type="ARBA" id="ARBA00023018"/>
    </source>
</evidence>
<dbReference type="GO" id="GO:0045211">
    <property type="term" value="C:postsynaptic membrane"/>
    <property type="evidence" value="ECO:0007669"/>
    <property type="project" value="InterPro"/>
</dbReference>
<dbReference type="SUPFAM" id="SSF63712">
    <property type="entry name" value="Nicotinic receptor ligand binding domain-like"/>
    <property type="match status" value="1"/>
</dbReference>
<dbReference type="NCBIfam" id="TIGR00860">
    <property type="entry name" value="LIC"/>
    <property type="match status" value="1"/>
</dbReference>
<evidence type="ECO:0000256" key="2">
    <source>
        <dbReference type="ARBA" id="ARBA00022448"/>
    </source>
</evidence>
<dbReference type="OrthoDB" id="5975154at2759"/>
<dbReference type="AlphaFoldDB" id="E4WYS7"/>
<dbReference type="InterPro" id="IPR002394">
    <property type="entry name" value="Nicotinic_acetylcholine_rcpt"/>
</dbReference>
<accession>E4WYS7</accession>
<keyword evidence="19" id="KW-1185">Reference proteome</keyword>
<dbReference type="Proteomes" id="UP000001307">
    <property type="component" value="Unassembled WGS sequence"/>
</dbReference>
<keyword evidence="5 15" id="KW-1133">Transmembrane helix</keyword>
<feature type="transmembrane region" description="Helical" evidence="15">
    <location>
        <begin position="226"/>
        <end position="247"/>
    </location>
</feature>
<evidence type="ECO:0000256" key="11">
    <source>
        <dbReference type="ARBA" id="ARBA00023180"/>
    </source>
</evidence>
<keyword evidence="10" id="KW-0675">Receptor</keyword>
<dbReference type="EMBL" id="FN653019">
    <property type="protein sequence ID" value="CBY22842.1"/>
    <property type="molecule type" value="Genomic_DNA"/>
</dbReference>
<evidence type="ECO:0000313" key="18">
    <source>
        <dbReference type="EMBL" id="CBY22842.1"/>
    </source>
</evidence>
<dbReference type="InterPro" id="IPR038050">
    <property type="entry name" value="Neuro_actylchol_rec"/>
</dbReference>
<keyword evidence="7 15" id="KW-0406">Ion transport</keyword>
<keyword evidence="4 15" id="KW-0812">Transmembrane</keyword>
<keyword evidence="2 15" id="KW-0813">Transport</keyword>
<evidence type="ECO:0000256" key="9">
    <source>
        <dbReference type="ARBA" id="ARBA00023157"/>
    </source>
</evidence>
<gene>
    <name evidence="18" type="ORF">GSOID_T00013617001</name>
</gene>
<comment type="similarity">
    <text evidence="1">Belongs to the ligand-gated ion channel (TC 1.A.9) family. Acetylcholine receptor (TC 1.A.9.1) subfamily.</text>
</comment>
<evidence type="ECO:0000256" key="3">
    <source>
        <dbReference type="ARBA" id="ARBA00022475"/>
    </source>
</evidence>
<protein>
    <submittedName>
        <fullName evidence="18">Uncharacterized protein</fullName>
    </submittedName>
</protein>
<evidence type="ECO:0000256" key="14">
    <source>
        <dbReference type="ARBA" id="ARBA00034099"/>
    </source>
</evidence>
<dbReference type="PROSITE" id="PS00236">
    <property type="entry name" value="NEUROTR_ION_CHANNEL"/>
    <property type="match status" value="1"/>
</dbReference>
<feature type="domain" description="Neurotransmitter-gated ion-channel ligand-binding" evidence="16">
    <location>
        <begin position="16"/>
        <end position="225"/>
    </location>
</feature>
<dbReference type="GO" id="GO:0004888">
    <property type="term" value="F:transmembrane signaling receptor activity"/>
    <property type="evidence" value="ECO:0007669"/>
    <property type="project" value="InterPro"/>
</dbReference>
<keyword evidence="13 15" id="KW-0407">Ion channel</keyword>
<dbReference type="InterPro" id="IPR036719">
    <property type="entry name" value="Neuro-gated_channel_TM_sf"/>
</dbReference>
<dbReference type="InParanoid" id="E4WYS7"/>
<dbReference type="PANTHER" id="PTHR18945">
    <property type="entry name" value="NEUROTRANSMITTER GATED ION CHANNEL"/>
    <property type="match status" value="1"/>
</dbReference>
<evidence type="ECO:0000256" key="4">
    <source>
        <dbReference type="ARBA" id="ARBA00022692"/>
    </source>
</evidence>
<evidence type="ECO:0000256" key="5">
    <source>
        <dbReference type="ARBA" id="ARBA00022989"/>
    </source>
</evidence>
<evidence type="ECO:0000256" key="1">
    <source>
        <dbReference type="ARBA" id="ARBA00009237"/>
    </source>
</evidence>
<evidence type="ECO:0000256" key="10">
    <source>
        <dbReference type="ARBA" id="ARBA00023170"/>
    </source>
</evidence>
<keyword evidence="8 15" id="KW-0472">Membrane</keyword>
<keyword evidence="11" id="KW-0325">Glycoprotein</keyword>
<dbReference type="InterPro" id="IPR006202">
    <property type="entry name" value="Neur_chan_lig-bd"/>
</dbReference>
<reference evidence="18 19" key="1">
    <citation type="journal article" date="2010" name="Science">
        <title>Plasticity of animal genome architecture unmasked by rapid evolution of a pelagic tunicate.</title>
        <authorList>
            <person name="Denoeud F."/>
            <person name="Henriet S."/>
            <person name="Mungpakdee S."/>
            <person name="Aury J.M."/>
            <person name="Da Silva C."/>
            <person name="Brinkmann H."/>
            <person name="Mikhaleva J."/>
            <person name="Olsen L.C."/>
            <person name="Jubin C."/>
            <person name="Canestro C."/>
            <person name="Bouquet J.M."/>
            <person name="Danks G."/>
            <person name="Poulain J."/>
            <person name="Campsteijn C."/>
            <person name="Adamski M."/>
            <person name="Cross I."/>
            <person name="Yadetie F."/>
            <person name="Muffato M."/>
            <person name="Louis A."/>
            <person name="Butcher S."/>
            <person name="Tsagkogeorga G."/>
            <person name="Konrad A."/>
            <person name="Singh S."/>
            <person name="Jensen M.F."/>
            <person name="Cong E.H."/>
            <person name="Eikeseth-Otteraa H."/>
            <person name="Noel B."/>
            <person name="Anthouard V."/>
            <person name="Porcel B.M."/>
            <person name="Kachouri-Lafond R."/>
            <person name="Nishino A."/>
            <person name="Ugolini M."/>
            <person name="Chourrout P."/>
            <person name="Nishida H."/>
            <person name="Aasland R."/>
            <person name="Huzurbazar S."/>
            <person name="Westhof E."/>
            <person name="Delsuc F."/>
            <person name="Lehrach H."/>
            <person name="Reinhardt R."/>
            <person name="Weissenbach J."/>
            <person name="Roy S.W."/>
            <person name="Artiguenave F."/>
            <person name="Postlethwait J.H."/>
            <person name="Manak J.R."/>
            <person name="Thompson E.M."/>
            <person name="Jaillon O."/>
            <person name="Du Pasquier L."/>
            <person name="Boudinot P."/>
            <person name="Liberles D.A."/>
            <person name="Volff J.N."/>
            <person name="Philippe H."/>
            <person name="Lenhard B."/>
            <person name="Roest Crollius H."/>
            <person name="Wincker P."/>
            <person name="Chourrout D."/>
        </authorList>
    </citation>
    <scope>NUCLEOTIDE SEQUENCE [LARGE SCALE GENOMIC DNA]</scope>
</reference>
<evidence type="ECO:0000259" key="17">
    <source>
        <dbReference type="Pfam" id="PF02932"/>
    </source>
</evidence>
<keyword evidence="9" id="KW-1015">Disulfide bond</keyword>
<feature type="transmembrane region" description="Helical" evidence="15">
    <location>
        <begin position="415"/>
        <end position="438"/>
    </location>
</feature>
<proteinExistence type="inferred from homology"/>
<dbReference type="FunFam" id="2.70.170.10:FF:000016">
    <property type="entry name" value="Nicotinic acetylcholine receptor subunit"/>
    <property type="match status" value="1"/>
</dbReference>
<dbReference type="CDD" id="cd19064">
    <property type="entry name" value="LGIC_TM_nAChR"/>
    <property type="match status" value="1"/>
</dbReference>
<feature type="domain" description="Neurotransmitter-gated ion-channel transmembrane" evidence="17">
    <location>
        <begin position="232"/>
        <end position="432"/>
    </location>
</feature>
<evidence type="ECO:0000256" key="8">
    <source>
        <dbReference type="ARBA" id="ARBA00023136"/>
    </source>
</evidence>